<proteinExistence type="predicted"/>
<gene>
    <name evidence="1" type="ORF">GHT07_20485</name>
</gene>
<protein>
    <recommendedName>
        <fullName evidence="3">Tetratricopeptide repeat-containing protein</fullName>
    </recommendedName>
</protein>
<organism evidence="1 2">
    <name type="scientific">Caenimonas koreensis DSM 17982</name>
    <dbReference type="NCBI Taxonomy" id="1121255"/>
    <lineage>
        <taxon>Bacteria</taxon>
        <taxon>Pseudomonadati</taxon>
        <taxon>Pseudomonadota</taxon>
        <taxon>Betaproteobacteria</taxon>
        <taxon>Burkholderiales</taxon>
        <taxon>Comamonadaceae</taxon>
        <taxon>Caenimonas</taxon>
    </lineage>
</organism>
<dbReference type="AlphaFoldDB" id="A0A844BDY7"/>
<dbReference type="EMBL" id="WJBU01000029">
    <property type="protein sequence ID" value="MRD49657.1"/>
    <property type="molecule type" value="Genomic_DNA"/>
</dbReference>
<evidence type="ECO:0008006" key="3">
    <source>
        <dbReference type="Google" id="ProtNLM"/>
    </source>
</evidence>
<reference evidence="1 2" key="1">
    <citation type="submission" date="2019-11" db="EMBL/GenBank/DDBJ databases">
        <title>Caenimonas koreensis gen. nov., sp. nov., isolated from activated sludge.</title>
        <authorList>
            <person name="Seung H.R."/>
        </authorList>
    </citation>
    <scope>NUCLEOTIDE SEQUENCE [LARGE SCALE GENOMIC DNA]</scope>
    <source>
        <strain evidence="1 2">EMB320</strain>
    </source>
</reference>
<name>A0A844BDY7_9BURK</name>
<comment type="caution">
    <text evidence="1">The sequence shown here is derived from an EMBL/GenBank/DDBJ whole genome shotgun (WGS) entry which is preliminary data.</text>
</comment>
<dbReference type="Proteomes" id="UP000487350">
    <property type="component" value="Unassembled WGS sequence"/>
</dbReference>
<evidence type="ECO:0000313" key="2">
    <source>
        <dbReference type="Proteomes" id="UP000487350"/>
    </source>
</evidence>
<accession>A0A844BDY7</accession>
<sequence>MRPPLPARLPLPDWNWTVVGAASRSLELNFDGITIVSTDRSRDIRGCNADTLRTWKDGLDLTGDDASLFAFCRALLTYLPPSIAIAEFSLAMDALDDRPAIAAARAALANLCPAGSHGDVGALIKPGICHPLAAAAEVTRQLRTGQREAAVLLRSKILGANHPSILNQAIFEEERLGAVPGFPPRPVDPESATHFHLIRQELELAELSASAWVAEQPYNLRAVSNLVSLQMSRADWRAAAVALDRHLLLHTWKTQHEQAFVELSLATLACYQGKMSQACAHVDRASLVGADLGVAVSLSIRATTAMQALACGDVRESSRLYRIVIDEFESAGYLGLLSNCVAERANLARRLRLPVAEDLKREAFERFKCAPTIEAALNMRAFETDGDVSRVGTALYDRAVNSLSLGKRTMSK</sequence>
<evidence type="ECO:0000313" key="1">
    <source>
        <dbReference type="EMBL" id="MRD49657.1"/>
    </source>
</evidence>
<dbReference type="RefSeq" id="WP_153586952.1">
    <property type="nucleotide sequence ID" value="NZ_WJBU01000029.1"/>
</dbReference>
<keyword evidence="2" id="KW-1185">Reference proteome</keyword>